<keyword evidence="2" id="KW-1185">Reference proteome</keyword>
<protein>
    <submittedName>
        <fullName evidence="1">Uncharacterized protein</fullName>
    </submittedName>
</protein>
<evidence type="ECO:0000313" key="2">
    <source>
        <dbReference type="Proteomes" id="UP000280434"/>
    </source>
</evidence>
<dbReference type="AlphaFoldDB" id="A0A494XG26"/>
<evidence type="ECO:0000313" key="1">
    <source>
        <dbReference type="EMBL" id="RKP47506.1"/>
    </source>
</evidence>
<sequence length="84" mass="9468">MSYMSRMHRVPSLGRIPHLPVVFRSMGDGSCCQQRQTRKTQHLISYIWGEPGHFAAEVFLTITDRALVLLAQGLSTRQRLALSG</sequence>
<name>A0A494XG26_9BURK</name>
<proteinExistence type="predicted"/>
<gene>
    <name evidence="1" type="ORF">D7S89_14825</name>
</gene>
<organism evidence="1 2">
    <name type="scientific">Trinickia fusca</name>
    <dbReference type="NCBI Taxonomy" id="2419777"/>
    <lineage>
        <taxon>Bacteria</taxon>
        <taxon>Pseudomonadati</taxon>
        <taxon>Pseudomonadota</taxon>
        <taxon>Betaproteobacteria</taxon>
        <taxon>Burkholderiales</taxon>
        <taxon>Burkholderiaceae</taxon>
        <taxon>Trinickia</taxon>
    </lineage>
</organism>
<reference evidence="1 2" key="1">
    <citation type="submission" date="2018-10" db="EMBL/GenBank/DDBJ databases">
        <title>Paraburkholderia sp. 7MK8-2, isolated from soil.</title>
        <authorList>
            <person name="Gao Z.-H."/>
            <person name="Qiu L.-H."/>
        </authorList>
    </citation>
    <scope>NUCLEOTIDE SEQUENCE [LARGE SCALE GENOMIC DNA]</scope>
    <source>
        <strain evidence="1 2">7MK8-2</strain>
    </source>
</reference>
<dbReference type="EMBL" id="RBZV01000005">
    <property type="protein sequence ID" value="RKP47506.1"/>
    <property type="molecule type" value="Genomic_DNA"/>
</dbReference>
<comment type="caution">
    <text evidence="1">The sequence shown here is derived from an EMBL/GenBank/DDBJ whole genome shotgun (WGS) entry which is preliminary data.</text>
</comment>
<dbReference type="Proteomes" id="UP000280434">
    <property type="component" value="Unassembled WGS sequence"/>
</dbReference>
<accession>A0A494XG26</accession>